<protein>
    <submittedName>
        <fullName evidence="1">Uncharacterized protein</fullName>
    </submittedName>
</protein>
<keyword evidence="2" id="KW-1185">Reference proteome</keyword>
<organism evidence="1 2">
    <name type="scientific">Novipirellula herctigrandis</name>
    <dbReference type="NCBI Taxonomy" id="2527986"/>
    <lineage>
        <taxon>Bacteria</taxon>
        <taxon>Pseudomonadati</taxon>
        <taxon>Planctomycetota</taxon>
        <taxon>Planctomycetia</taxon>
        <taxon>Pirellulales</taxon>
        <taxon>Pirellulaceae</taxon>
        <taxon>Novipirellula</taxon>
    </lineage>
</organism>
<proteinExistence type="predicted"/>
<sequence length="79" mass="9158">MPIIGEYHKYLWTPRIARITPECTAIKKPDAKSSPIESFINEVGVRSNWSIGEVLRSALCFVDHSDRRPHDTFVYQINR</sequence>
<comment type="caution">
    <text evidence="1">The sequence shown here is derived from an EMBL/GenBank/DDBJ whole genome shotgun (WGS) entry which is preliminary data.</text>
</comment>
<reference evidence="1 2" key="1">
    <citation type="submission" date="2019-02" db="EMBL/GenBank/DDBJ databases">
        <title>Deep-cultivation of Planctomycetes and their phenomic and genomic characterization uncovers novel biology.</title>
        <authorList>
            <person name="Wiegand S."/>
            <person name="Jogler M."/>
            <person name="Boedeker C."/>
            <person name="Pinto D."/>
            <person name="Vollmers J."/>
            <person name="Rivas-Marin E."/>
            <person name="Kohn T."/>
            <person name="Peeters S.H."/>
            <person name="Heuer A."/>
            <person name="Rast P."/>
            <person name="Oberbeckmann S."/>
            <person name="Bunk B."/>
            <person name="Jeske O."/>
            <person name="Meyerdierks A."/>
            <person name="Storesund J.E."/>
            <person name="Kallscheuer N."/>
            <person name="Luecker S."/>
            <person name="Lage O.M."/>
            <person name="Pohl T."/>
            <person name="Merkel B.J."/>
            <person name="Hornburger P."/>
            <person name="Mueller R.-W."/>
            <person name="Bruemmer F."/>
            <person name="Labrenz M."/>
            <person name="Spormann A.M."/>
            <person name="Op Den Camp H."/>
            <person name="Overmann J."/>
            <person name="Amann R."/>
            <person name="Jetten M.S.M."/>
            <person name="Mascher T."/>
            <person name="Medema M.H."/>
            <person name="Devos D.P."/>
            <person name="Kaster A.-K."/>
            <person name="Ovreas L."/>
            <person name="Rohde M."/>
            <person name="Galperin M.Y."/>
            <person name="Jogler C."/>
        </authorList>
    </citation>
    <scope>NUCLEOTIDE SEQUENCE [LARGE SCALE GENOMIC DNA]</scope>
    <source>
        <strain evidence="1 2">CA13</strain>
    </source>
</reference>
<accession>A0A5C5ZD69</accession>
<gene>
    <name evidence="1" type="ORF">CA13_65870</name>
</gene>
<evidence type="ECO:0000313" key="2">
    <source>
        <dbReference type="Proteomes" id="UP000315010"/>
    </source>
</evidence>
<dbReference type="AlphaFoldDB" id="A0A5C5ZD69"/>
<dbReference type="Proteomes" id="UP000315010">
    <property type="component" value="Unassembled WGS sequence"/>
</dbReference>
<dbReference type="EMBL" id="SJPJ01000001">
    <property type="protein sequence ID" value="TWT85105.1"/>
    <property type="molecule type" value="Genomic_DNA"/>
</dbReference>
<name>A0A5C5ZD69_9BACT</name>
<evidence type="ECO:0000313" key="1">
    <source>
        <dbReference type="EMBL" id="TWT85105.1"/>
    </source>
</evidence>